<dbReference type="EMBL" id="CM017696">
    <property type="protein sequence ID" value="TYH01884.1"/>
    <property type="molecule type" value="Genomic_DNA"/>
</dbReference>
<name>A0A5D2F766_GOSDA</name>
<proteinExistence type="predicted"/>
<evidence type="ECO:0000313" key="2">
    <source>
        <dbReference type="Proteomes" id="UP000323506"/>
    </source>
</evidence>
<protein>
    <submittedName>
        <fullName evidence="1">Uncharacterized protein</fullName>
    </submittedName>
</protein>
<organism evidence="1 2">
    <name type="scientific">Gossypium darwinii</name>
    <name type="common">Darwin's cotton</name>
    <name type="synonym">Gossypium barbadense var. darwinii</name>
    <dbReference type="NCBI Taxonomy" id="34276"/>
    <lineage>
        <taxon>Eukaryota</taxon>
        <taxon>Viridiplantae</taxon>
        <taxon>Streptophyta</taxon>
        <taxon>Embryophyta</taxon>
        <taxon>Tracheophyta</taxon>
        <taxon>Spermatophyta</taxon>
        <taxon>Magnoliopsida</taxon>
        <taxon>eudicotyledons</taxon>
        <taxon>Gunneridae</taxon>
        <taxon>Pentapetalae</taxon>
        <taxon>rosids</taxon>
        <taxon>malvids</taxon>
        <taxon>Malvales</taxon>
        <taxon>Malvaceae</taxon>
        <taxon>Malvoideae</taxon>
        <taxon>Gossypium</taxon>
    </lineage>
</organism>
<dbReference type="AlphaFoldDB" id="A0A5D2F766"/>
<keyword evidence="2" id="KW-1185">Reference proteome</keyword>
<accession>A0A5D2F766</accession>
<evidence type="ECO:0000313" key="1">
    <source>
        <dbReference type="EMBL" id="TYH01884.1"/>
    </source>
</evidence>
<reference evidence="1 2" key="1">
    <citation type="submission" date="2019-06" db="EMBL/GenBank/DDBJ databases">
        <title>WGS assembly of Gossypium darwinii.</title>
        <authorList>
            <person name="Chen Z.J."/>
            <person name="Sreedasyam A."/>
            <person name="Ando A."/>
            <person name="Song Q."/>
            <person name="De L."/>
            <person name="Hulse-Kemp A."/>
            <person name="Ding M."/>
            <person name="Ye W."/>
            <person name="Kirkbride R."/>
            <person name="Jenkins J."/>
            <person name="Plott C."/>
            <person name="Lovell J."/>
            <person name="Lin Y.-M."/>
            <person name="Vaughn R."/>
            <person name="Liu B."/>
            <person name="Li W."/>
            <person name="Simpson S."/>
            <person name="Scheffler B."/>
            <person name="Saski C."/>
            <person name="Grover C."/>
            <person name="Hu G."/>
            <person name="Conover J."/>
            <person name="Carlson J."/>
            <person name="Shu S."/>
            <person name="Boston L."/>
            <person name="Williams M."/>
            <person name="Peterson D."/>
            <person name="Mcgee K."/>
            <person name="Jones D."/>
            <person name="Wendel J."/>
            <person name="Stelly D."/>
            <person name="Grimwood J."/>
            <person name="Schmutz J."/>
        </authorList>
    </citation>
    <scope>NUCLEOTIDE SEQUENCE [LARGE SCALE GENOMIC DNA]</scope>
    <source>
        <strain evidence="1">1808015.09</strain>
    </source>
</reference>
<dbReference type="Proteomes" id="UP000323506">
    <property type="component" value="Chromosome A09"/>
</dbReference>
<sequence>MLRRNSLTMTINSISLKRISFIRFEKVIAGTPSIMAVFTSPSSNLRSLLLPSVGAEQSKAESTTVRPPKSLSFHNKVSFGFGSLSIIVSSSTKLSLNLTFLVFRSLSG</sequence>
<gene>
    <name evidence="1" type="ORF">ES288_A09G095600v1</name>
</gene>